<dbReference type="PANTHER" id="PTHR43037:SF1">
    <property type="entry name" value="BLL1128 PROTEIN"/>
    <property type="match status" value="1"/>
</dbReference>
<dbReference type="InterPro" id="IPR050955">
    <property type="entry name" value="Plant_Biomass_Hydrol_Est"/>
</dbReference>
<dbReference type="Proteomes" id="UP000283832">
    <property type="component" value="Unassembled WGS sequence"/>
</dbReference>
<keyword evidence="2" id="KW-0378">Hydrolase</keyword>
<dbReference type="GO" id="GO:0005576">
    <property type="term" value="C:extracellular region"/>
    <property type="evidence" value="ECO:0007669"/>
    <property type="project" value="InterPro"/>
</dbReference>
<accession>A0A418MYT9</accession>
<dbReference type="GO" id="GO:0016787">
    <property type="term" value="F:hydrolase activity"/>
    <property type="evidence" value="ECO:0007669"/>
    <property type="project" value="UniProtKB-KW"/>
</dbReference>
<evidence type="ECO:0000313" key="5">
    <source>
        <dbReference type="Proteomes" id="UP000283832"/>
    </source>
</evidence>
<keyword evidence="5" id="KW-1185">Reference proteome</keyword>
<proteinExistence type="predicted"/>
<evidence type="ECO:0000256" key="2">
    <source>
        <dbReference type="ARBA" id="ARBA00022801"/>
    </source>
</evidence>
<organism evidence="4 5">
    <name type="scientific">Micromonospora radicis</name>
    <dbReference type="NCBI Taxonomy" id="1894971"/>
    <lineage>
        <taxon>Bacteria</taxon>
        <taxon>Bacillati</taxon>
        <taxon>Actinomycetota</taxon>
        <taxon>Actinomycetes</taxon>
        <taxon>Micromonosporales</taxon>
        <taxon>Micromonosporaceae</taxon>
        <taxon>Micromonospora</taxon>
    </lineage>
</organism>
<dbReference type="Gene3D" id="3.40.50.1820">
    <property type="entry name" value="alpha/beta hydrolase"/>
    <property type="match status" value="1"/>
</dbReference>
<reference evidence="4 5" key="1">
    <citation type="submission" date="2018-08" db="EMBL/GenBank/DDBJ databases">
        <title>Jishengella sp. nov., isolated from a root of Azadirachta indica A. Juss. var. siamensis Valenton.</title>
        <authorList>
            <person name="Kuncharoen N."/>
            <person name="Tanasupawat S."/>
            <person name="Kudo T."/>
            <person name="Ohkuma M."/>
        </authorList>
    </citation>
    <scope>NUCLEOTIDE SEQUENCE [LARGE SCALE GENOMIC DNA]</scope>
    <source>
        <strain evidence="4 5">AZ1-13</strain>
    </source>
</reference>
<evidence type="ECO:0008006" key="6">
    <source>
        <dbReference type="Google" id="ProtNLM"/>
    </source>
</evidence>
<comment type="caution">
    <text evidence="4">The sequence shown here is derived from an EMBL/GenBank/DDBJ whole genome shotgun (WGS) entry which is preliminary data.</text>
</comment>
<evidence type="ECO:0000256" key="3">
    <source>
        <dbReference type="SAM" id="Phobius"/>
    </source>
</evidence>
<dbReference type="SUPFAM" id="SSF53474">
    <property type="entry name" value="alpha/beta-Hydrolases"/>
    <property type="match status" value="2"/>
</dbReference>
<feature type="transmembrane region" description="Helical" evidence="3">
    <location>
        <begin position="23"/>
        <end position="49"/>
    </location>
</feature>
<dbReference type="InterPro" id="IPR010126">
    <property type="entry name" value="Esterase_phb"/>
</dbReference>
<dbReference type="InterPro" id="IPR029058">
    <property type="entry name" value="AB_hydrolase_fold"/>
</dbReference>
<evidence type="ECO:0000256" key="1">
    <source>
        <dbReference type="ARBA" id="ARBA00022729"/>
    </source>
</evidence>
<gene>
    <name evidence="4" type="ORF">D2L64_05810</name>
</gene>
<sequence length="356" mass="37953">MTSPLSSPNAESKPTGPRRRRRWLPIAAGVLATLVAVAGLGIGALQLGLPWQLGEGDRNHVYEGDAGSQRYQVHLPPRYDETVRLPVVMAIHGCGMTGYGWNSMKATTQFNRLADREGFIVVYPTQLISRNVIACWNSADPRHQQRRAGEPALLAGVARQVVEKYHADPAQVHVAGASSGAGTAVILAATYPDVFATATSVAGGEYGLNQVDPDNPDATPPLETARQAWAQMGERARRVPLLVVQGEQDDVVPTLVATRLVAQWTAVGDLVDDGLPNDSLGLTEKTVSVPAAAGRHAYAHSTVTAADGSSIVESYVVQDMGHAWPGPDGDGRYTDHAGPDATALVWEFAKRHPMPQ</sequence>
<keyword evidence="1" id="KW-0732">Signal</keyword>
<name>A0A418MYT9_9ACTN</name>
<evidence type="ECO:0000313" key="4">
    <source>
        <dbReference type="EMBL" id="RIV40348.1"/>
    </source>
</evidence>
<dbReference type="EMBL" id="QXEC01000003">
    <property type="protein sequence ID" value="RIV40348.1"/>
    <property type="molecule type" value="Genomic_DNA"/>
</dbReference>
<keyword evidence="3" id="KW-0812">Transmembrane</keyword>
<dbReference type="Pfam" id="PF10503">
    <property type="entry name" value="Esterase_PHB"/>
    <property type="match status" value="1"/>
</dbReference>
<dbReference type="AlphaFoldDB" id="A0A418MYT9"/>
<keyword evidence="3" id="KW-1133">Transmembrane helix</keyword>
<keyword evidence="3" id="KW-0472">Membrane</keyword>
<protein>
    <recommendedName>
        <fullName evidence="6">Esterase</fullName>
    </recommendedName>
</protein>
<dbReference type="RefSeq" id="WP_119573642.1">
    <property type="nucleotide sequence ID" value="NZ_QXEC01000003.1"/>
</dbReference>
<dbReference type="PANTHER" id="PTHR43037">
    <property type="entry name" value="UNNAMED PRODUCT-RELATED"/>
    <property type="match status" value="1"/>
</dbReference>
<dbReference type="OrthoDB" id="9767239at2"/>